<dbReference type="EMBL" id="JARBHB010000004">
    <property type="protein sequence ID" value="KAJ8887021.1"/>
    <property type="molecule type" value="Genomic_DNA"/>
</dbReference>
<gene>
    <name evidence="1" type="ORF">PR048_013235</name>
</gene>
<protein>
    <submittedName>
        <fullName evidence="1">Uncharacterized protein</fullName>
    </submittedName>
</protein>
<dbReference type="Pfam" id="PF12259">
    <property type="entry name" value="Baculo_F"/>
    <property type="match status" value="1"/>
</dbReference>
<evidence type="ECO:0000313" key="1">
    <source>
        <dbReference type="EMBL" id="KAJ8887021.1"/>
    </source>
</evidence>
<reference evidence="1 2" key="1">
    <citation type="submission" date="2023-02" db="EMBL/GenBank/DDBJ databases">
        <title>LHISI_Scaffold_Assembly.</title>
        <authorList>
            <person name="Stuart O.P."/>
            <person name="Cleave R."/>
            <person name="Magrath M.J.L."/>
            <person name="Mikheyev A.S."/>
        </authorList>
    </citation>
    <scope>NUCLEOTIDE SEQUENCE [LARGE SCALE GENOMIC DNA]</scope>
    <source>
        <strain evidence="1">Daus_M_001</strain>
        <tissue evidence="1">Leg muscle</tissue>
    </source>
</reference>
<dbReference type="Proteomes" id="UP001159363">
    <property type="component" value="Chromosome X"/>
</dbReference>
<evidence type="ECO:0000313" key="2">
    <source>
        <dbReference type="Proteomes" id="UP001159363"/>
    </source>
</evidence>
<accession>A0ABQ9HRS0</accession>
<dbReference type="InterPro" id="IPR022048">
    <property type="entry name" value="Envelope_fusion-like"/>
</dbReference>
<proteinExistence type="predicted"/>
<feature type="non-terminal residue" evidence="1">
    <location>
        <position position="155"/>
    </location>
</feature>
<sequence length="155" mass="17334">MHTAITVSKSPLHIVQDSSIPTLAIDNSTYLQIDKNQAYSEKLCQISVTTDYSSVFYRITETNAWIYSIRHPANVIYCGIQQNKPPESKILHGNVIVELLEGCSLQSKKFTLLPHSSGQTSVEMIPNQIHIPRISVDKSTIIGILKELEKKDVPT</sequence>
<organism evidence="1 2">
    <name type="scientific">Dryococelus australis</name>
    <dbReference type="NCBI Taxonomy" id="614101"/>
    <lineage>
        <taxon>Eukaryota</taxon>
        <taxon>Metazoa</taxon>
        <taxon>Ecdysozoa</taxon>
        <taxon>Arthropoda</taxon>
        <taxon>Hexapoda</taxon>
        <taxon>Insecta</taxon>
        <taxon>Pterygota</taxon>
        <taxon>Neoptera</taxon>
        <taxon>Polyneoptera</taxon>
        <taxon>Phasmatodea</taxon>
        <taxon>Verophasmatodea</taxon>
        <taxon>Anareolatae</taxon>
        <taxon>Phasmatidae</taxon>
        <taxon>Eurycanthinae</taxon>
        <taxon>Dryococelus</taxon>
    </lineage>
</organism>
<name>A0ABQ9HRS0_9NEOP</name>
<comment type="caution">
    <text evidence="1">The sequence shown here is derived from an EMBL/GenBank/DDBJ whole genome shotgun (WGS) entry which is preliminary data.</text>
</comment>
<keyword evidence="2" id="KW-1185">Reference proteome</keyword>